<evidence type="ECO:0000313" key="5">
    <source>
        <dbReference type="EMBL" id="MCY1143399.1"/>
    </source>
</evidence>
<keyword evidence="3" id="KW-0808">Transferase</keyword>
<feature type="domain" description="Methyltransferase type 11" evidence="4">
    <location>
        <begin position="47"/>
        <end position="139"/>
    </location>
</feature>
<accession>A0ABT4BA71</accession>
<evidence type="ECO:0000259" key="4">
    <source>
        <dbReference type="Pfam" id="PF08241"/>
    </source>
</evidence>
<evidence type="ECO:0000256" key="1">
    <source>
        <dbReference type="ARBA" id="ARBA00008361"/>
    </source>
</evidence>
<gene>
    <name evidence="5" type="ORF">OWR29_35835</name>
</gene>
<evidence type="ECO:0000256" key="3">
    <source>
        <dbReference type="ARBA" id="ARBA00022679"/>
    </source>
</evidence>
<protein>
    <submittedName>
        <fullName evidence="5">Class I SAM-dependent methyltransferase</fullName>
    </submittedName>
</protein>
<dbReference type="GO" id="GO:0032259">
    <property type="term" value="P:methylation"/>
    <property type="evidence" value="ECO:0007669"/>
    <property type="project" value="UniProtKB-KW"/>
</dbReference>
<proteinExistence type="inferred from homology"/>
<evidence type="ECO:0000313" key="6">
    <source>
        <dbReference type="Proteomes" id="UP001151002"/>
    </source>
</evidence>
<comment type="caution">
    <text evidence="5">The sequence shown here is derived from an EMBL/GenBank/DDBJ whole genome shotgun (WGS) entry which is preliminary data.</text>
</comment>
<sequence length="267" mass="28781">MLRPEVLDYYLRGGERDRLRAGAGRLEFLRTWDVLTRTLPAAPADVLDVGGATGVYAGPLAEAGYRVTVVDPVPEHVSAAAGLPGVEAVVGDARELPAEDASVDAVLLLGPLYHLQERPDRVAAWREAARVVRPGGLVVAATISRFASLFDGFVKGFFRDPAFRPLVEQDLAHGRHGNPDDVPRWFTSAYFHRPEELPGEVADAGLVLRRLVSVESPLWMSPAALADFLDDPALLLDVLREVEEEPSLLGASSHLLTVAARESVGGL</sequence>
<comment type="similarity">
    <text evidence="1">Belongs to the methyltransferase superfamily.</text>
</comment>
<dbReference type="RefSeq" id="WP_267567927.1">
    <property type="nucleotide sequence ID" value="NZ_JAPNTZ010000015.1"/>
</dbReference>
<dbReference type="InterPro" id="IPR029063">
    <property type="entry name" value="SAM-dependent_MTases_sf"/>
</dbReference>
<dbReference type="Proteomes" id="UP001151002">
    <property type="component" value="Unassembled WGS sequence"/>
</dbReference>
<dbReference type="GO" id="GO:0008168">
    <property type="term" value="F:methyltransferase activity"/>
    <property type="evidence" value="ECO:0007669"/>
    <property type="project" value="UniProtKB-KW"/>
</dbReference>
<dbReference type="InterPro" id="IPR013216">
    <property type="entry name" value="Methyltransf_11"/>
</dbReference>
<dbReference type="PANTHER" id="PTHR44942:SF4">
    <property type="entry name" value="METHYLTRANSFERASE TYPE 11 DOMAIN-CONTAINING PROTEIN"/>
    <property type="match status" value="1"/>
</dbReference>
<keyword evidence="2 5" id="KW-0489">Methyltransferase</keyword>
<organism evidence="5 6">
    <name type="scientific">Paractinoplanes pyxinae</name>
    <dbReference type="NCBI Taxonomy" id="2997416"/>
    <lineage>
        <taxon>Bacteria</taxon>
        <taxon>Bacillati</taxon>
        <taxon>Actinomycetota</taxon>
        <taxon>Actinomycetes</taxon>
        <taxon>Micromonosporales</taxon>
        <taxon>Micromonosporaceae</taxon>
        <taxon>Paractinoplanes</taxon>
    </lineage>
</organism>
<keyword evidence="6" id="KW-1185">Reference proteome</keyword>
<dbReference type="InterPro" id="IPR051052">
    <property type="entry name" value="Diverse_substrate_MTase"/>
</dbReference>
<dbReference type="EMBL" id="JAPNTZ010000015">
    <property type="protein sequence ID" value="MCY1143399.1"/>
    <property type="molecule type" value="Genomic_DNA"/>
</dbReference>
<dbReference type="SUPFAM" id="SSF53335">
    <property type="entry name" value="S-adenosyl-L-methionine-dependent methyltransferases"/>
    <property type="match status" value="1"/>
</dbReference>
<dbReference type="PANTHER" id="PTHR44942">
    <property type="entry name" value="METHYLTRANSF_11 DOMAIN-CONTAINING PROTEIN"/>
    <property type="match status" value="1"/>
</dbReference>
<reference evidence="5" key="1">
    <citation type="submission" date="2022-11" db="EMBL/GenBank/DDBJ databases">
        <authorList>
            <person name="Somphong A."/>
            <person name="Phongsopitanun W."/>
        </authorList>
    </citation>
    <scope>NUCLEOTIDE SEQUENCE</scope>
    <source>
        <strain evidence="5">Pm04-4</strain>
    </source>
</reference>
<evidence type="ECO:0000256" key="2">
    <source>
        <dbReference type="ARBA" id="ARBA00022603"/>
    </source>
</evidence>
<name>A0ABT4BA71_9ACTN</name>
<dbReference type="Gene3D" id="3.40.50.150">
    <property type="entry name" value="Vaccinia Virus protein VP39"/>
    <property type="match status" value="1"/>
</dbReference>
<dbReference type="CDD" id="cd02440">
    <property type="entry name" value="AdoMet_MTases"/>
    <property type="match status" value="1"/>
</dbReference>
<dbReference type="Pfam" id="PF08241">
    <property type="entry name" value="Methyltransf_11"/>
    <property type="match status" value="1"/>
</dbReference>